<dbReference type="AlphaFoldDB" id="A0A914YJI7"/>
<sequence length="67" mass="7663">MEVEVAMVQEVIAEEEVAEMNEVEEVDMVVIEEVATRQIATDTEIDLTFKYILGIVQRFDLSLVFVI</sequence>
<proteinExistence type="predicted"/>
<protein>
    <submittedName>
        <fullName evidence="2">Uncharacterized protein</fullName>
    </submittedName>
</protein>
<dbReference type="Proteomes" id="UP000887577">
    <property type="component" value="Unplaced"/>
</dbReference>
<name>A0A914YJI7_9BILA</name>
<accession>A0A914YJI7</accession>
<reference evidence="2" key="1">
    <citation type="submission" date="2022-11" db="UniProtKB">
        <authorList>
            <consortium name="WormBaseParasite"/>
        </authorList>
    </citation>
    <scope>IDENTIFICATION</scope>
</reference>
<keyword evidence="1" id="KW-1185">Reference proteome</keyword>
<evidence type="ECO:0000313" key="1">
    <source>
        <dbReference type="Proteomes" id="UP000887577"/>
    </source>
</evidence>
<dbReference type="WBParaSite" id="PSU_v2.g19022.t1">
    <property type="protein sequence ID" value="PSU_v2.g19022.t1"/>
    <property type="gene ID" value="PSU_v2.g19022"/>
</dbReference>
<organism evidence="1 2">
    <name type="scientific">Panagrolaimus superbus</name>
    <dbReference type="NCBI Taxonomy" id="310955"/>
    <lineage>
        <taxon>Eukaryota</taxon>
        <taxon>Metazoa</taxon>
        <taxon>Ecdysozoa</taxon>
        <taxon>Nematoda</taxon>
        <taxon>Chromadorea</taxon>
        <taxon>Rhabditida</taxon>
        <taxon>Tylenchina</taxon>
        <taxon>Panagrolaimomorpha</taxon>
        <taxon>Panagrolaimoidea</taxon>
        <taxon>Panagrolaimidae</taxon>
        <taxon>Panagrolaimus</taxon>
    </lineage>
</organism>
<evidence type="ECO:0000313" key="2">
    <source>
        <dbReference type="WBParaSite" id="PSU_v2.g19022.t1"/>
    </source>
</evidence>